<dbReference type="OrthoDB" id="3993425at2759"/>
<feature type="region of interest" description="Disordered" evidence="1">
    <location>
        <begin position="75"/>
        <end position="99"/>
    </location>
</feature>
<dbReference type="EMBL" id="BDGI01000001">
    <property type="protein sequence ID" value="GAV26659.1"/>
    <property type="molecule type" value="Genomic_DNA"/>
</dbReference>
<organism evidence="2 3">
    <name type="scientific">Pichia membranifaciens</name>
    <dbReference type="NCBI Taxonomy" id="4926"/>
    <lineage>
        <taxon>Eukaryota</taxon>
        <taxon>Fungi</taxon>
        <taxon>Dikarya</taxon>
        <taxon>Ascomycota</taxon>
        <taxon>Saccharomycotina</taxon>
        <taxon>Pichiomycetes</taxon>
        <taxon>Pichiales</taxon>
        <taxon>Pichiaceae</taxon>
        <taxon>Pichia</taxon>
    </lineage>
</organism>
<sequence length="606" mass="69870">MFYRQHIDHEDSDVITIDSGSINSNMSSPVLSPVVDENTVMNILHVDKDESVGHTRKSGTRGKFRELFRSLSWRNKTKPNTDGKGEAPQSDDADGETEEDAHIEIDNDAFSFSDSPVRNVSSNNTFDNLYDTSKPMLHLQANVSVDDNQESFINNQENAFLPQHKELPILPVTADSVLTPVNTESIKVQKTKPSKRSLSRKFSLFSIRSRPSTAPSMLDLTNASSYFADETLLTNWRMPKYQTATIITKRCPDHVEIKRDTKVESEIYLFLDSTDNSKTEKANRLNTKEKIQSNNIEKMLYFPYSKSFFESSCLHKGNALSLRNNEANLTLSSEQHFFIYNDNCEIKTLNTEFDVDSMKRSSALSVKSMQFQELIETHKKAALDDSNNLPNQVNPSLELDQSMDALNARGLIQIQAKNYNLEPSKVWKLWIDVVDKSKKSHRKFSVFTVISEYSQIIKLQKNYDTLLDYYIHDKNQQLYILKDEEIPIFHGKHKVKTYGEYVFVIPLASAKQVWRVMLHLLVSEKLSLNSSKYETIGICWRRYAYKKQYGYHLTFYVDDRVRFSYNGANLFHSDIRLMVPESVKHCFKRCKTVFPGDKEVHILEVL</sequence>
<dbReference type="Proteomes" id="UP000186136">
    <property type="component" value="Unassembled WGS sequence"/>
</dbReference>
<feature type="compositionally biased region" description="Acidic residues" evidence="1">
    <location>
        <begin position="89"/>
        <end position="99"/>
    </location>
</feature>
<evidence type="ECO:0000256" key="1">
    <source>
        <dbReference type="SAM" id="MobiDB-lite"/>
    </source>
</evidence>
<dbReference type="AlphaFoldDB" id="A0A1Q2YAU5"/>
<proteinExistence type="predicted"/>
<evidence type="ECO:0000313" key="3">
    <source>
        <dbReference type="Proteomes" id="UP000186136"/>
    </source>
</evidence>
<reference evidence="2 3" key="1">
    <citation type="submission" date="2016-08" db="EMBL/GenBank/DDBJ databases">
        <title>Whole genome shotgun sequence of Pichia membranifaciens KS47-1.</title>
        <authorList>
            <person name="Konishi M."/>
            <person name="Ishida M."/>
            <person name="Arakawa T."/>
            <person name="Kato Y."/>
            <person name="Horiuchi J."/>
        </authorList>
    </citation>
    <scope>NUCLEOTIDE SEQUENCE [LARGE SCALE GENOMIC DNA]</scope>
    <source>
        <strain evidence="2 3">KS47-1</strain>
    </source>
</reference>
<keyword evidence="3" id="KW-1185">Reference proteome</keyword>
<accession>A0A1Q2YAU5</accession>
<name>A0A1Q2YAU5_9ASCO</name>
<protein>
    <submittedName>
        <fullName evidence="2">Uncharacterized protein</fullName>
    </submittedName>
</protein>
<comment type="caution">
    <text evidence="2">The sequence shown here is derived from an EMBL/GenBank/DDBJ whole genome shotgun (WGS) entry which is preliminary data.</text>
</comment>
<evidence type="ECO:0000313" key="2">
    <source>
        <dbReference type="EMBL" id="GAV26659.1"/>
    </source>
</evidence>
<gene>
    <name evidence="2" type="ORF">PMKS-000114</name>
</gene>